<comment type="function">
    <text evidence="7">Provides the (R)-glutamate required for cell wall biosynthesis.</text>
</comment>
<proteinExistence type="inferred from homology"/>
<keyword evidence="9" id="KW-1185">Reference proteome</keyword>
<dbReference type="FunFam" id="3.40.50.1860:FF:000001">
    <property type="entry name" value="Glutamate racemase"/>
    <property type="match status" value="1"/>
</dbReference>
<feature type="binding site" evidence="7">
    <location>
        <begin position="74"/>
        <end position="75"/>
    </location>
    <ligand>
        <name>substrate</name>
    </ligand>
</feature>
<dbReference type="Proteomes" id="UP000034071">
    <property type="component" value="Chromosome"/>
</dbReference>
<evidence type="ECO:0000256" key="4">
    <source>
        <dbReference type="ARBA" id="ARBA00022984"/>
    </source>
</evidence>
<accession>A0A0F6TNM0</accession>
<keyword evidence="6 7" id="KW-0961">Cell wall biogenesis/degradation</keyword>
<dbReference type="UniPathway" id="UPA00219"/>
<organism evidence="8 9">
    <name type="scientific">Kangiella geojedonensis</name>
    <dbReference type="NCBI Taxonomy" id="914150"/>
    <lineage>
        <taxon>Bacteria</taxon>
        <taxon>Pseudomonadati</taxon>
        <taxon>Pseudomonadota</taxon>
        <taxon>Gammaproteobacteria</taxon>
        <taxon>Kangiellales</taxon>
        <taxon>Kangiellaceae</taxon>
        <taxon>Kangiella</taxon>
    </lineage>
</organism>
<evidence type="ECO:0000313" key="9">
    <source>
        <dbReference type="Proteomes" id="UP000034071"/>
    </source>
</evidence>
<keyword evidence="3 7" id="KW-0133">Cell shape</keyword>
<dbReference type="PROSITE" id="PS00924">
    <property type="entry name" value="ASP_GLU_RACEMASE_2"/>
    <property type="match status" value="1"/>
</dbReference>
<evidence type="ECO:0000256" key="3">
    <source>
        <dbReference type="ARBA" id="ARBA00022960"/>
    </source>
</evidence>
<dbReference type="Pfam" id="PF01177">
    <property type="entry name" value="Asp_Glu_race"/>
    <property type="match status" value="1"/>
</dbReference>
<dbReference type="HOGENOM" id="CLU_052344_1_0_6"/>
<dbReference type="GO" id="GO:0071555">
    <property type="term" value="P:cell wall organization"/>
    <property type="evidence" value="ECO:0007669"/>
    <property type="project" value="UniProtKB-KW"/>
</dbReference>
<dbReference type="InterPro" id="IPR033134">
    <property type="entry name" value="Asp/Glu_racemase_AS_2"/>
</dbReference>
<dbReference type="GO" id="GO:0008881">
    <property type="term" value="F:glutamate racemase activity"/>
    <property type="evidence" value="ECO:0007669"/>
    <property type="project" value="UniProtKB-UniRule"/>
</dbReference>
<dbReference type="PATRIC" id="fig|914150.5.peg.96"/>
<feature type="binding site" evidence="7">
    <location>
        <begin position="42"/>
        <end position="43"/>
    </location>
    <ligand>
        <name>substrate</name>
    </ligand>
</feature>
<dbReference type="NCBIfam" id="TIGR00067">
    <property type="entry name" value="glut_race"/>
    <property type="match status" value="1"/>
</dbReference>
<feature type="active site" description="Proton donor/acceptor" evidence="7">
    <location>
        <position position="183"/>
    </location>
</feature>
<feature type="binding site" evidence="7">
    <location>
        <begin position="184"/>
        <end position="185"/>
    </location>
    <ligand>
        <name>substrate</name>
    </ligand>
</feature>
<dbReference type="InterPro" id="IPR018187">
    <property type="entry name" value="Asp/Glu_racemase_AS_1"/>
</dbReference>
<dbReference type="EMBL" id="CP010975">
    <property type="protein sequence ID" value="AKE51087.1"/>
    <property type="molecule type" value="Genomic_DNA"/>
</dbReference>
<comment type="catalytic activity">
    <reaction evidence="1 7">
        <text>L-glutamate = D-glutamate</text>
        <dbReference type="Rhea" id="RHEA:12813"/>
        <dbReference type="ChEBI" id="CHEBI:29985"/>
        <dbReference type="ChEBI" id="CHEBI:29986"/>
        <dbReference type="EC" id="5.1.1.3"/>
    </reaction>
</comment>
<name>A0A0F6TNM0_9GAMM</name>
<dbReference type="KEGG" id="kge:TQ33_0095"/>
<gene>
    <name evidence="7" type="primary">murI</name>
    <name evidence="8" type="ORF">TQ33_0095</name>
</gene>
<dbReference type="PANTHER" id="PTHR21198:SF2">
    <property type="entry name" value="GLUTAMATE RACEMASE"/>
    <property type="match status" value="1"/>
</dbReference>
<keyword evidence="4 7" id="KW-0573">Peptidoglycan synthesis</keyword>
<evidence type="ECO:0000256" key="1">
    <source>
        <dbReference type="ARBA" id="ARBA00001602"/>
    </source>
</evidence>
<feature type="active site" description="Proton donor/acceptor" evidence="7">
    <location>
        <position position="73"/>
    </location>
</feature>
<dbReference type="HAMAP" id="MF_00258">
    <property type="entry name" value="Glu_racemase"/>
    <property type="match status" value="1"/>
</dbReference>
<dbReference type="PROSITE" id="PS00923">
    <property type="entry name" value="ASP_GLU_RACEMASE_1"/>
    <property type="match status" value="1"/>
</dbReference>
<evidence type="ECO:0000256" key="2">
    <source>
        <dbReference type="ARBA" id="ARBA00013090"/>
    </source>
</evidence>
<dbReference type="RefSeq" id="WP_046560321.1">
    <property type="nucleotide sequence ID" value="NZ_CP010975.1"/>
</dbReference>
<keyword evidence="5 7" id="KW-0413">Isomerase</keyword>
<dbReference type="SUPFAM" id="SSF53681">
    <property type="entry name" value="Aspartate/glutamate racemase"/>
    <property type="match status" value="2"/>
</dbReference>
<dbReference type="Gene3D" id="3.40.50.1860">
    <property type="match status" value="2"/>
</dbReference>
<dbReference type="GO" id="GO:0008360">
    <property type="term" value="P:regulation of cell shape"/>
    <property type="evidence" value="ECO:0007669"/>
    <property type="project" value="UniProtKB-KW"/>
</dbReference>
<dbReference type="AlphaFoldDB" id="A0A0F6TNM0"/>
<sequence length="261" mass="28826">MTNNPIGVFDSGVGGLSVYQAIRKHLPNENIVYFADSAYAPYGKLPKESLHKRCQYIAEFFLKHNAKAMVIACNTATALMADWLRAEYDLPIIAIEPAIKPAAALTRTGHIGVFATENTLDSTRYQRLVAQFARDVSIHQAACHGFVEQVEAGELDSPKTMQLINDYLQPFLNYKVDTLVLGCTHYPFLAKSIKKAAGASPLKLLDTADAVSLQLTRVLATNDLFNNEPHQQDRFYTSSDATIAQPVFTKLLGHKIKVLEG</sequence>
<dbReference type="EC" id="5.1.1.3" evidence="2 7"/>
<dbReference type="GO" id="GO:0009252">
    <property type="term" value="P:peptidoglycan biosynthetic process"/>
    <property type="evidence" value="ECO:0007669"/>
    <property type="project" value="UniProtKB-UniRule"/>
</dbReference>
<dbReference type="STRING" id="914150.TQ33_0095"/>
<feature type="binding site" evidence="7">
    <location>
        <begin position="10"/>
        <end position="11"/>
    </location>
    <ligand>
        <name>substrate</name>
    </ligand>
</feature>
<comment type="pathway">
    <text evidence="7">Cell wall biogenesis; peptidoglycan biosynthesis.</text>
</comment>
<evidence type="ECO:0000313" key="8">
    <source>
        <dbReference type="EMBL" id="AKE51087.1"/>
    </source>
</evidence>
<dbReference type="InterPro" id="IPR001920">
    <property type="entry name" value="Asp/Glu_race"/>
</dbReference>
<dbReference type="InterPro" id="IPR004391">
    <property type="entry name" value="Glu_race"/>
</dbReference>
<reference evidence="8 9" key="1">
    <citation type="submission" date="2015-02" db="EMBL/GenBank/DDBJ databases">
        <title>Complete genome sequence of Kangiella geojedonensis strain YCS-5T.</title>
        <authorList>
            <person name="Kim K.M."/>
        </authorList>
    </citation>
    <scope>NUCLEOTIDE SEQUENCE [LARGE SCALE GENOMIC DNA]</scope>
    <source>
        <strain evidence="8 9">YCS-5</strain>
    </source>
</reference>
<evidence type="ECO:0000256" key="7">
    <source>
        <dbReference type="HAMAP-Rule" id="MF_00258"/>
    </source>
</evidence>
<protein>
    <recommendedName>
        <fullName evidence="2 7">Glutamate racemase</fullName>
        <ecNumber evidence="2 7">5.1.1.3</ecNumber>
    </recommendedName>
</protein>
<evidence type="ECO:0000256" key="5">
    <source>
        <dbReference type="ARBA" id="ARBA00023235"/>
    </source>
</evidence>
<dbReference type="OrthoDB" id="9801055at2"/>
<comment type="similarity">
    <text evidence="7">Belongs to the aspartate/glutamate racemases family.</text>
</comment>
<dbReference type="InterPro" id="IPR015942">
    <property type="entry name" value="Asp/Glu/hydantoin_racemase"/>
</dbReference>
<dbReference type="PANTHER" id="PTHR21198">
    <property type="entry name" value="GLUTAMATE RACEMASE"/>
    <property type="match status" value="1"/>
</dbReference>
<evidence type="ECO:0000256" key="6">
    <source>
        <dbReference type="ARBA" id="ARBA00023316"/>
    </source>
</evidence>